<reference evidence="1 2" key="1">
    <citation type="submission" date="2021-05" db="EMBL/GenBank/DDBJ databases">
        <title>Genome Assembly of Synthetic Allotetraploid Brassica napus Reveals Homoeologous Exchanges between Subgenomes.</title>
        <authorList>
            <person name="Davis J.T."/>
        </authorList>
    </citation>
    <scope>NUCLEOTIDE SEQUENCE [LARGE SCALE GENOMIC DNA]</scope>
    <source>
        <strain evidence="2">cv. Da-Ae</strain>
        <tissue evidence="1">Seedling</tissue>
    </source>
</reference>
<evidence type="ECO:0000313" key="1">
    <source>
        <dbReference type="EMBL" id="KAH0897093.1"/>
    </source>
</evidence>
<comment type="caution">
    <text evidence="1">The sequence shown here is derived from an EMBL/GenBank/DDBJ whole genome shotgun (WGS) entry which is preliminary data.</text>
</comment>
<dbReference type="Proteomes" id="UP000824890">
    <property type="component" value="Unassembled WGS sequence"/>
</dbReference>
<sequence length="25" mass="2799">MSSRPGTILTGWVPTQVLLTRLLQM</sequence>
<dbReference type="EMBL" id="JAGKQM010000012">
    <property type="protein sequence ID" value="KAH0897093.1"/>
    <property type="molecule type" value="Genomic_DNA"/>
</dbReference>
<keyword evidence="2" id="KW-1185">Reference proteome</keyword>
<proteinExistence type="predicted"/>
<organism evidence="1 2">
    <name type="scientific">Brassica napus</name>
    <name type="common">Rape</name>
    <dbReference type="NCBI Taxonomy" id="3708"/>
    <lineage>
        <taxon>Eukaryota</taxon>
        <taxon>Viridiplantae</taxon>
        <taxon>Streptophyta</taxon>
        <taxon>Embryophyta</taxon>
        <taxon>Tracheophyta</taxon>
        <taxon>Spermatophyta</taxon>
        <taxon>Magnoliopsida</taxon>
        <taxon>eudicotyledons</taxon>
        <taxon>Gunneridae</taxon>
        <taxon>Pentapetalae</taxon>
        <taxon>rosids</taxon>
        <taxon>malvids</taxon>
        <taxon>Brassicales</taxon>
        <taxon>Brassicaceae</taxon>
        <taxon>Brassiceae</taxon>
        <taxon>Brassica</taxon>
    </lineage>
</organism>
<evidence type="ECO:0000313" key="2">
    <source>
        <dbReference type="Proteomes" id="UP000824890"/>
    </source>
</evidence>
<accession>A0ABQ8AX87</accession>
<name>A0ABQ8AX87_BRANA</name>
<gene>
    <name evidence="1" type="ORF">HID58_046661</name>
</gene>
<protein>
    <submittedName>
        <fullName evidence="1">Uncharacterized protein</fullName>
    </submittedName>
</protein>